<keyword evidence="2" id="KW-1185">Reference proteome</keyword>
<gene>
    <name evidence="1" type="ORF">ASU35_16990</name>
</gene>
<dbReference type="InterPro" id="IPR005361">
    <property type="entry name" value="UPF0158"/>
</dbReference>
<name>A0A0V8QJT2_9FIRM</name>
<dbReference type="OrthoDB" id="48384at2"/>
<dbReference type="STRING" id="290052.ASU35_16990"/>
<dbReference type="Proteomes" id="UP000054874">
    <property type="component" value="Unassembled WGS sequence"/>
</dbReference>
<protein>
    <submittedName>
        <fullName evidence="1">Uncharacterized protein</fullName>
    </submittedName>
</protein>
<comment type="caution">
    <text evidence="1">The sequence shown here is derived from an EMBL/GenBank/DDBJ whole genome shotgun (WGS) entry which is preliminary data.</text>
</comment>
<proteinExistence type="predicted"/>
<evidence type="ECO:0000313" key="2">
    <source>
        <dbReference type="Proteomes" id="UP000054874"/>
    </source>
</evidence>
<dbReference type="EMBL" id="LNAM01000018">
    <property type="protein sequence ID" value="KSV60361.1"/>
    <property type="molecule type" value="Genomic_DNA"/>
</dbReference>
<dbReference type="Pfam" id="PF03682">
    <property type="entry name" value="UPF0158"/>
    <property type="match status" value="1"/>
</dbReference>
<sequence>MKVKLEDIIEAMEFAGMETEYYYDTQNEKILMLYDGMVDGEDNPELFEDIKEGFVEDYIPLPGQYDINEYQIMEEFIYELPAGKNQDVLAGAIQGRGAFRRFKDKLYDLNLEKQWYQYRDETYEKIARQWCERHKIDILE</sequence>
<reference evidence="1 2" key="1">
    <citation type="submission" date="2015-11" db="EMBL/GenBank/DDBJ databases">
        <title>Butyribacter intestini gen. nov., sp. nov., a butyric acid-producing bacterium of the family Lachnospiraceae isolated from the human faeces.</title>
        <authorList>
            <person name="Zou Y."/>
            <person name="Xue W."/>
            <person name="Luo G."/>
            <person name="Lv M."/>
        </authorList>
    </citation>
    <scope>NUCLEOTIDE SEQUENCE [LARGE SCALE GENOMIC DNA]</scope>
    <source>
        <strain evidence="1 2">ACET-33324</strain>
    </source>
</reference>
<organism evidence="1 2">
    <name type="scientific">Acetivibrio ethanolgignens</name>
    <dbReference type="NCBI Taxonomy" id="290052"/>
    <lineage>
        <taxon>Bacteria</taxon>
        <taxon>Bacillati</taxon>
        <taxon>Bacillota</taxon>
        <taxon>Clostridia</taxon>
        <taxon>Eubacteriales</taxon>
        <taxon>Oscillospiraceae</taxon>
        <taxon>Acetivibrio</taxon>
    </lineage>
</organism>
<evidence type="ECO:0000313" key="1">
    <source>
        <dbReference type="EMBL" id="KSV60361.1"/>
    </source>
</evidence>
<dbReference type="AlphaFoldDB" id="A0A0V8QJT2"/>
<dbReference type="RefSeq" id="WP_058351436.1">
    <property type="nucleotide sequence ID" value="NZ_CABMMD010000018.1"/>
</dbReference>
<accession>A0A0V8QJT2</accession>